<dbReference type="AlphaFoldDB" id="A0A9W6CVE8"/>
<dbReference type="EMBL" id="BSDP01000001">
    <property type="protein sequence ID" value="GLI27207.1"/>
    <property type="molecule type" value="Genomic_DNA"/>
</dbReference>
<feature type="transmembrane region" description="Helical" evidence="1">
    <location>
        <begin position="108"/>
        <end position="125"/>
    </location>
</feature>
<keyword evidence="1" id="KW-0812">Transmembrane</keyword>
<dbReference type="RefSeq" id="WP_281883553.1">
    <property type="nucleotide sequence ID" value="NZ_BSDP01000001.1"/>
</dbReference>
<sequence length="304" mass="32147">MHTQRPATPSAWQQSRTRRIVFTVLVILVPLWILLRNLFGLTEVALMWLPPEVLGEMLGESDPDAGADDIAAFEAERAHYMAIGVMSWAAVLSAFAQWRRPARRVGSMQLLLAIGLGATVVYGLSGTLSEWLIEEGLLLAPIVLLAVFHPRARDLLRPAGFDVPMAIAALVAAVPWAAYAVVNAVLQLGDATGDPHVEPEHWATNALMGITLAAAAAIGSSRADGTRLPAWIAVGGTLLFAVHSLAFPGAESGLGTVWAVLAIAWAAGFAVLLVRRIVLERGVPVLPADTPTTAEPAAASTADR</sequence>
<feature type="transmembrane region" description="Helical" evidence="1">
    <location>
        <begin position="131"/>
        <end position="149"/>
    </location>
</feature>
<feature type="transmembrane region" description="Helical" evidence="1">
    <location>
        <begin position="202"/>
        <end position="221"/>
    </location>
</feature>
<comment type="caution">
    <text evidence="2">The sequence shown here is derived from an EMBL/GenBank/DDBJ whole genome shotgun (WGS) entry which is preliminary data.</text>
</comment>
<dbReference type="Proteomes" id="UP001144396">
    <property type="component" value="Unassembled WGS sequence"/>
</dbReference>
<evidence type="ECO:0000313" key="3">
    <source>
        <dbReference type="Proteomes" id="UP001144396"/>
    </source>
</evidence>
<evidence type="ECO:0000313" key="2">
    <source>
        <dbReference type="EMBL" id="GLI27207.1"/>
    </source>
</evidence>
<feature type="transmembrane region" description="Helical" evidence="1">
    <location>
        <begin position="228"/>
        <end position="247"/>
    </location>
</feature>
<keyword evidence="1" id="KW-1133">Transmembrane helix</keyword>
<feature type="transmembrane region" description="Helical" evidence="1">
    <location>
        <begin position="78"/>
        <end position="96"/>
    </location>
</feature>
<evidence type="ECO:0000256" key="1">
    <source>
        <dbReference type="SAM" id="Phobius"/>
    </source>
</evidence>
<feature type="transmembrane region" description="Helical" evidence="1">
    <location>
        <begin position="20"/>
        <end position="39"/>
    </location>
</feature>
<organism evidence="2 3">
    <name type="scientific">Agromyces rhizosphaerae</name>
    <dbReference type="NCBI Taxonomy" id="88374"/>
    <lineage>
        <taxon>Bacteria</taxon>
        <taxon>Bacillati</taxon>
        <taxon>Actinomycetota</taxon>
        <taxon>Actinomycetes</taxon>
        <taxon>Micrococcales</taxon>
        <taxon>Microbacteriaceae</taxon>
        <taxon>Agromyces</taxon>
    </lineage>
</organism>
<reference evidence="2" key="1">
    <citation type="submission" date="2022-12" db="EMBL/GenBank/DDBJ databases">
        <title>Reference genome sequencing for broad-spectrum identification of bacterial and archaeal isolates by mass spectrometry.</title>
        <authorList>
            <person name="Sekiguchi Y."/>
            <person name="Tourlousse D.M."/>
        </authorList>
    </citation>
    <scope>NUCLEOTIDE SEQUENCE</scope>
    <source>
        <strain evidence="2">14</strain>
    </source>
</reference>
<keyword evidence="1" id="KW-0472">Membrane</keyword>
<accession>A0A9W6CVE8</accession>
<proteinExistence type="predicted"/>
<gene>
    <name evidence="2" type="ORF">ARHIZOSPH14_14490</name>
</gene>
<protein>
    <submittedName>
        <fullName evidence="2">Uncharacterized protein</fullName>
    </submittedName>
</protein>
<keyword evidence="3" id="KW-1185">Reference proteome</keyword>
<feature type="transmembrane region" description="Helical" evidence="1">
    <location>
        <begin position="253"/>
        <end position="274"/>
    </location>
</feature>
<feature type="transmembrane region" description="Helical" evidence="1">
    <location>
        <begin position="161"/>
        <end position="182"/>
    </location>
</feature>
<name>A0A9W6CVE8_9MICO</name>